<dbReference type="EMBL" id="QWIV01000015">
    <property type="protein sequence ID" value="RMZ58159.1"/>
    <property type="molecule type" value="Genomic_DNA"/>
</dbReference>
<sequence>MKKIFILIFLCAFSFGFSQKKRNTKSRAVVEKETVIIYTESDAEASKEARVIAGFLKQNPGHPRTEYFKKRLIESIMADNSPEAKPTIKPLSEDKVAQMVYDNSLNKSKTMASNSTTTSKSGRMVSTGSTNTMSGPSEKNKKTAAMLTHMFNNDPMDKEAYINIKNRSKCNLIVKISGRKYYNLDVPARGQNFILIDKGEYVLTTMICDAKYSSVKRITKDIEIELNLRED</sequence>
<evidence type="ECO:0000259" key="2">
    <source>
        <dbReference type="Pfam" id="PF20545"/>
    </source>
</evidence>
<dbReference type="RefSeq" id="WP_122548599.1">
    <property type="nucleotide sequence ID" value="NZ_QWIV01000015.1"/>
</dbReference>
<dbReference type="Pfam" id="PF20545">
    <property type="entry name" value="DUF6759"/>
    <property type="match status" value="1"/>
</dbReference>
<feature type="region of interest" description="Disordered" evidence="1">
    <location>
        <begin position="109"/>
        <end position="139"/>
    </location>
</feature>
<reference evidence="3 4" key="1">
    <citation type="submission" date="2018-08" db="EMBL/GenBank/DDBJ databases">
        <title>Chryseobacterium nematophagum: a novel matrix digesting pathogen of nematodes.</title>
        <authorList>
            <person name="Page A."/>
            <person name="Roberts M."/>
            <person name="Felix M.-A."/>
            <person name="Weir W."/>
        </authorList>
    </citation>
    <scope>NUCLEOTIDE SEQUENCE [LARGE SCALE GENOMIC DNA]</scope>
    <source>
        <strain evidence="3 4">JUb275</strain>
    </source>
</reference>
<organism evidence="3 4">
    <name type="scientific">Chryseobacterium nematophagum</name>
    <dbReference type="NCBI Taxonomy" id="2305228"/>
    <lineage>
        <taxon>Bacteria</taxon>
        <taxon>Pseudomonadati</taxon>
        <taxon>Bacteroidota</taxon>
        <taxon>Flavobacteriia</taxon>
        <taxon>Flavobacteriales</taxon>
        <taxon>Weeksellaceae</taxon>
        <taxon>Chryseobacterium group</taxon>
        <taxon>Chryseobacterium</taxon>
    </lineage>
</organism>
<feature type="compositionally biased region" description="Polar residues" evidence="1">
    <location>
        <begin position="109"/>
        <end position="137"/>
    </location>
</feature>
<keyword evidence="4" id="KW-1185">Reference proteome</keyword>
<dbReference type="Proteomes" id="UP000267524">
    <property type="component" value="Unassembled WGS sequence"/>
</dbReference>
<evidence type="ECO:0000313" key="3">
    <source>
        <dbReference type="EMBL" id="RMZ58159.1"/>
    </source>
</evidence>
<gene>
    <name evidence="3" type="ORF">D1632_17895</name>
</gene>
<evidence type="ECO:0000313" key="4">
    <source>
        <dbReference type="Proteomes" id="UP000267524"/>
    </source>
</evidence>
<feature type="domain" description="DUF6759" evidence="2">
    <location>
        <begin position="137"/>
        <end position="227"/>
    </location>
</feature>
<protein>
    <recommendedName>
        <fullName evidence="2">DUF6759 domain-containing protein</fullName>
    </recommendedName>
</protein>
<comment type="caution">
    <text evidence="3">The sequence shown here is derived from an EMBL/GenBank/DDBJ whole genome shotgun (WGS) entry which is preliminary data.</text>
</comment>
<dbReference type="InterPro" id="IPR046647">
    <property type="entry name" value="DUF6759"/>
</dbReference>
<proteinExistence type="predicted"/>
<evidence type="ECO:0000256" key="1">
    <source>
        <dbReference type="SAM" id="MobiDB-lite"/>
    </source>
</evidence>
<dbReference type="AlphaFoldDB" id="A0A3M7L7J7"/>
<name>A0A3M7L7J7_9FLAO</name>
<accession>A0A3M7L7J7</accession>